<evidence type="ECO:0000313" key="1">
    <source>
        <dbReference type="EMBL" id="KAJ1123946.1"/>
    </source>
</evidence>
<proteinExistence type="predicted"/>
<reference evidence="1" key="1">
    <citation type="journal article" date="2022" name="bioRxiv">
        <title>Sequencing and chromosome-scale assembly of the giantPleurodeles waltlgenome.</title>
        <authorList>
            <person name="Brown T."/>
            <person name="Elewa A."/>
            <person name="Iarovenko S."/>
            <person name="Subramanian E."/>
            <person name="Araus A.J."/>
            <person name="Petzold A."/>
            <person name="Susuki M."/>
            <person name="Suzuki K.-i.T."/>
            <person name="Hayashi T."/>
            <person name="Toyoda A."/>
            <person name="Oliveira C."/>
            <person name="Osipova E."/>
            <person name="Leigh N.D."/>
            <person name="Simon A."/>
            <person name="Yun M.H."/>
        </authorList>
    </citation>
    <scope>NUCLEOTIDE SEQUENCE</scope>
    <source>
        <strain evidence="1">20211129_DDA</strain>
        <tissue evidence="1">Liver</tissue>
    </source>
</reference>
<dbReference type="AlphaFoldDB" id="A0AAV7P6W9"/>
<dbReference type="Proteomes" id="UP001066276">
    <property type="component" value="Chromosome 7"/>
</dbReference>
<name>A0AAV7P6W9_PLEWA</name>
<keyword evidence="2" id="KW-1185">Reference proteome</keyword>
<organism evidence="1 2">
    <name type="scientific">Pleurodeles waltl</name>
    <name type="common">Iberian ribbed newt</name>
    <dbReference type="NCBI Taxonomy" id="8319"/>
    <lineage>
        <taxon>Eukaryota</taxon>
        <taxon>Metazoa</taxon>
        <taxon>Chordata</taxon>
        <taxon>Craniata</taxon>
        <taxon>Vertebrata</taxon>
        <taxon>Euteleostomi</taxon>
        <taxon>Amphibia</taxon>
        <taxon>Batrachia</taxon>
        <taxon>Caudata</taxon>
        <taxon>Salamandroidea</taxon>
        <taxon>Salamandridae</taxon>
        <taxon>Pleurodelinae</taxon>
        <taxon>Pleurodeles</taxon>
    </lineage>
</organism>
<gene>
    <name evidence="1" type="ORF">NDU88_002413</name>
</gene>
<dbReference type="EMBL" id="JANPWB010000011">
    <property type="protein sequence ID" value="KAJ1123946.1"/>
    <property type="molecule type" value="Genomic_DNA"/>
</dbReference>
<protein>
    <submittedName>
        <fullName evidence="1">Uncharacterized protein</fullName>
    </submittedName>
</protein>
<evidence type="ECO:0000313" key="2">
    <source>
        <dbReference type="Proteomes" id="UP001066276"/>
    </source>
</evidence>
<comment type="caution">
    <text evidence="1">The sequence shown here is derived from an EMBL/GenBank/DDBJ whole genome shotgun (WGS) entry which is preliminary data.</text>
</comment>
<sequence length="82" mass="8674">MFVGRALHVESYVLGGVLGPWAGRAVDGSWVGLMGKVRDIMVSPRVVITPSAVVTNFSPALDILSLPGLGMVTKRRPSALRS</sequence>
<accession>A0AAV7P6W9</accession>